<organism evidence="4 5">
    <name type="scientific">Edaphochlamys debaryana</name>
    <dbReference type="NCBI Taxonomy" id="47281"/>
    <lineage>
        <taxon>Eukaryota</taxon>
        <taxon>Viridiplantae</taxon>
        <taxon>Chlorophyta</taxon>
        <taxon>core chlorophytes</taxon>
        <taxon>Chlorophyceae</taxon>
        <taxon>CS clade</taxon>
        <taxon>Chlamydomonadales</taxon>
        <taxon>Chlamydomonadales incertae sedis</taxon>
        <taxon>Edaphochlamys</taxon>
    </lineage>
</organism>
<dbReference type="AlphaFoldDB" id="A0A836C3D0"/>
<proteinExistence type="predicted"/>
<evidence type="ECO:0000256" key="1">
    <source>
        <dbReference type="SAM" id="MobiDB-lite"/>
    </source>
</evidence>
<evidence type="ECO:0008006" key="6">
    <source>
        <dbReference type="Google" id="ProtNLM"/>
    </source>
</evidence>
<evidence type="ECO:0000259" key="3">
    <source>
        <dbReference type="PROSITE" id="PS51259"/>
    </source>
</evidence>
<protein>
    <recommendedName>
        <fullName evidence="6">MHD2 domain-containing protein</fullName>
    </recommendedName>
</protein>
<dbReference type="InterPro" id="IPR057984">
    <property type="entry name" value="PATROL1_C"/>
</dbReference>
<feature type="compositionally biased region" description="Low complexity" evidence="1">
    <location>
        <begin position="915"/>
        <end position="936"/>
    </location>
</feature>
<accession>A0A836C3D0</accession>
<comment type="caution">
    <text evidence="4">The sequence shown here is derived from an EMBL/GenBank/DDBJ whole genome shotgun (WGS) entry which is preliminary data.</text>
</comment>
<feature type="region of interest" description="Disordered" evidence="1">
    <location>
        <begin position="1"/>
        <end position="109"/>
    </location>
</feature>
<reference evidence="4" key="1">
    <citation type="journal article" date="2020" name="bioRxiv">
        <title>Comparative genomics of Chlamydomonas.</title>
        <authorList>
            <person name="Craig R.J."/>
            <person name="Hasan A.R."/>
            <person name="Ness R.W."/>
            <person name="Keightley P.D."/>
        </authorList>
    </citation>
    <scope>NUCLEOTIDE SEQUENCE</scope>
    <source>
        <strain evidence="4">CCAP 11/70</strain>
    </source>
</reference>
<evidence type="ECO:0000313" key="4">
    <source>
        <dbReference type="EMBL" id="KAG2498655.1"/>
    </source>
</evidence>
<dbReference type="PANTHER" id="PTHR31280:SF2">
    <property type="entry name" value="PROTEIN UNC-13 HOMOLOG"/>
    <property type="match status" value="1"/>
</dbReference>
<gene>
    <name evidence="4" type="ORF">HYH03_003401</name>
</gene>
<dbReference type="EMBL" id="JAEHOE010000009">
    <property type="protein sequence ID" value="KAG2498655.1"/>
    <property type="molecule type" value="Genomic_DNA"/>
</dbReference>
<name>A0A836C3D0_9CHLO</name>
<dbReference type="InterPro" id="IPR008528">
    <property type="entry name" value="unc-13_homologue"/>
</dbReference>
<feature type="compositionally biased region" description="Gly residues" evidence="1">
    <location>
        <begin position="88"/>
        <end position="100"/>
    </location>
</feature>
<evidence type="ECO:0000313" key="5">
    <source>
        <dbReference type="Proteomes" id="UP000612055"/>
    </source>
</evidence>
<sequence>MGGGPVEYGRILLPASNGSPARPSSGVPASADNPFGPTPSGRASPAPGSAMSVGGDNPFGPGNGAPSLAPSASQGPKHAHHLSADNPFGGGSGPSMGGGKPPAAPSSVLDGSIFAKKRGVSGSGAGEPPVVALASAVKLSYTAGPSTGGGGAGDAGRRVYDDEGEEAPGLTGVRPPRLDLPQLETGQSEEQLRDLAYLLFAAVAVGTGMPQHAGLLPVLRAQLGIDEARAADVVRVLRHIQPGQPTLLDAAHPSHGGGAAGAGGWRPSQRASLELLLRLITVVRPTDFDTFRGFLRWKDLTVAVLERQMAAATAGGWTGDQTQLRKLLARLHGAARRADVRGEDDFEEEEYGEATRAFAAVAQQVAAACATGLRFPWAVRVRLCEVLYTALFDRTEEGTLIDEAALVLQFMDDVFWPALGVSEPAAMAVSAWVHFSMYVGTGCKEQRLVKQLKGQIGKLASAAEEAPSKASDPFGIGTQVGAPPPLASELATDKTLCSQVANHIVDWLYVRLSDYYATFPKGEALAPLLDVFVFAARSRGDGPERLSQLLVEAVCASSAAQFSRQLRRADGSGEARLLQLASGVHDMMDGAEGTYTPALGPHLPAALAVAAVQLHTLYGAQLQPWLGQVSGVNTAVLDVFRTVNALEARLASPIDKAAAGLPGAAASEGGAASTGGAAGSKGVLPPAVVDVVSSHRRWELQSPLKTGLLQWVATQVANMGTWVTRALSTEKWKPLGAGPDASHAPSAVEVYRMTNEALEALYGMDVPMPPEVPAALLNGIDGVYRKYVTYVNEKLGPLQRLQPPVPAILRYKKDIAAKHEAAELEVVPKKGSKDVKSPAFLPSVPSIQSSPDFTNISSSLPDDVIATAACSLHYLDLRAEMLGQAAKERLELNQQVHPPASRPQPSGAASDKALGSPASQGGAGVPGASSPAKAPPEALVEARTALLTGMQYACRFLATKVIFWDGRTPWLEQLYRFHVSPPPQPAGALPPAAPSLRLDALLGSLHRCLAARCPSMPEAVRTAFARQLLLASIAATERVLLDGGACRWFVPSDVPAIEQDILKLRALFHADGEGLDREAIDGELERLRRLVPLLRTEVGPLMDLLKMARTHGTAQLVPPGGGPPLVYDESTIMRVIAHRPERNGSKLMKQLYKLGKRPK</sequence>
<feature type="region of interest" description="Disordered" evidence="1">
    <location>
        <begin position="895"/>
        <end position="936"/>
    </location>
</feature>
<feature type="region of interest" description="Disordered" evidence="1">
    <location>
        <begin position="142"/>
        <end position="180"/>
    </location>
</feature>
<dbReference type="Pfam" id="PF25761">
    <property type="entry name" value="TPR_PATROL1"/>
    <property type="match status" value="1"/>
</dbReference>
<dbReference type="InterPro" id="IPR014772">
    <property type="entry name" value="Munc13_dom-2"/>
</dbReference>
<keyword evidence="5" id="KW-1185">Reference proteome</keyword>
<feature type="domain" description="MHD2" evidence="3">
    <location>
        <begin position="995"/>
        <end position="1105"/>
    </location>
</feature>
<evidence type="ECO:0000259" key="2">
    <source>
        <dbReference type="PROSITE" id="PS51258"/>
    </source>
</evidence>
<dbReference type="Proteomes" id="UP000612055">
    <property type="component" value="Unassembled WGS sequence"/>
</dbReference>
<dbReference type="PANTHER" id="PTHR31280">
    <property type="entry name" value="PROTEIN UNC-13 HOMOLOG"/>
    <property type="match status" value="1"/>
</dbReference>
<dbReference type="PROSITE" id="PS51259">
    <property type="entry name" value="MHD2"/>
    <property type="match status" value="1"/>
</dbReference>
<feature type="domain" description="MHD1" evidence="2">
    <location>
        <begin position="637"/>
        <end position="805"/>
    </location>
</feature>
<dbReference type="PROSITE" id="PS51258">
    <property type="entry name" value="MHD1"/>
    <property type="match status" value="1"/>
</dbReference>
<dbReference type="InterPro" id="IPR014770">
    <property type="entry name" value="Munc13_1"/>
</dbReference>
<dbReference type="OrthoDB" id="2015333at2759"/>